<gene>
    <name evidence="1" type="ORF">CHCC15381_3958</name>
</gene>
<evidence type="ECO:0000313" key="2">
    <source>
        <dbReference type="Proteomes" id="UP000429980"/>
    </source>
</evidence>
<reference evidence="1 2" key="1">
    <citation type="submission" date="2019-06" db="EMBL/GenBank/DDBJ databases">
        <title>Genome sequence analysis of &gt;100 Bacillus licheniformis strains suggests intrinsic resistance to this species.</title>
        <authorList>
            <person name="Wels M."/>
            <person name="Siezen R.J."/>
            <person name="Johansen E."/>
            <person name="Stuer-Lauridsen B."/>
            <person name="Bjerre K."/>
            <person name="Nielsen B.K.K."/>
        </authorList>
    </citation>
    <scope>NUCLEOTIDE SEQUENCE [LARGE SCALE GENOMIC DNA]</scope>
    <source>
        <strain evidence="1 2">BAC-15381</strain>
    </source>
</reference>
<sequence length="41" mass="5091">MFLNIQKINVWSFPFSAYDSFYIKDHFLTMIFLFWHLKITS</sequence>
<keyword evidence="2" id="KW-1185">Reference proteome</keyword>
<organism evidence="1 2">
    <name type="scientific">Bacillus paralicheniformis</name>
    <dbReference type="NCBI Taxonomy" id="1648923"/>
    <lineage>
        <taxon>Bacteria</taxon>
        <taxon>Bacillati</taxon>
        <taxon>Bacillota</taxon>
        <taxon>Bacilli</taxon>
        <taxon>Bacillales</taxon>
        <taxon>Bacillaceae</taxon>
        <taxon>Bacillus</taxon>
    </lineage>
</organism>
<dbReference type="EMBL" id="NILF01000022">
    <property type="protein sequence ID" value="TWL41789.1"/>
    <property type="molecule type" value="Genomic_DNA"/>
</dbReference>
<evidence type="ECO:0000313" key="1">
    <source>
        <dbReference type="EMBL" id="TWL41789.1"/>
    </source>
</evidence>
<protein>
    <submittedName>
        <fullName evidence="1">Uncharacterized protein</fullName>
    </submittedName>
</protein>
<accession>A0ABY3FYF5</accession>
<dbReference type="Proteomes" id="UP000429980">
    <property type="component" value="Unassembled WGS sequence"/>
</dbReference>
<comment type="caution">
    <text evidence="1">The sequence shown here is derived from an EMBL/GenBank/DDBJ whole genome shotgun (WGS) entry which is preliminary data.</text>
</comment>
<name>A0ABY3FYF5_9BACI</name>
<proteinExistence type="predicted"/>